<feature type="signal peptide" evidence="7">
    <location>
        <begin position="1"/>
        <end position="20"/>
    </location>
</feature>
<reference evidence="9" key="1">
    <citation type="submission" date="2025-08" db="UniProtKB">
        <authorList>
            <consortium name="RefSeq"/>
        </authorList>
    </citation>
    <scope>IDENTIFICATION</scope>
</reference>
<evidence type="ECO:0000313" key="8">
    <source>
        <dbReference type="Proteomes" id="UP000515152"/>
    </source>
</evidence>
<evidence type="ECO:0000256" key="2">
    <source>
        <dbReference type="ARBA" id="ARBA00009204"/>
    </source>
</evidence>
<dbReference type="GO" id="GO:0004859">
    <property type="term" value="F:phospholipase inhibitor activity"/>
    <property type="evidence" value="ECO:0007669"/>
    <property type="project" value="TreeGrafter"/>
</dbReference>
<feature type="chain" id="PRO_5027634375" evidence="7">
    <location>
        <begin position="21"/>
        <end position="91"/>
    </location>
</feature>
<dbReference type="Gene3D" id="4.10.260.30">
    <property type="entry name" value="Apolipoprotein C-I"/>
    <property type="match status" value="1"/>
</dbReference>
<keyword evidence="4" id="KW-0964">Secreted</keyword>
<dbReference type="GeneID" id="105896374"/>
<dbReference type="RefSeq" id="XP_012678577.1">
    <property type="nucleotide sequence ID" value="XM_012823123.3"/>
</dbReference>
<dbReference type="GO" id="GO:0034361">
    <property type="term" value="C:very-low-density lipoprotein particle"/>
    <property type="evidence" value="ECO:0007669"/>
    <property type="project" value="TreeGrafter"/>
</dbReference>
<evidence type="ECO:0000256" key="7">
    <source>
        <dbReference type="SAM" id="SignalP"/>
    </source>
</evidence>
<dbReference type="GO" id="GO:0006641">
    <property type="term" value="P:triglyceride metabolic process"/>
    <property type="evidence" value="ECO:0007669"/>
    <property type="project" value="TreeGrafter"/>
</dbReference>
<dbReference type="KEGG" id="char:105896374"/>
<name>A0A6P3VQS0_CLUHA</name>
<evidence type="ECO:0000256" key="1">
    <source>
        <dbReference type="ARBA" id="ARBA00004613"/>
    </source>
</evidence>
<keyword evidence="3" id="KW-0813">Transport</keyword>
<comment type="similarity">
    <text evidence="2">Belongs to the apolipoprotein C1 family.</text>
</comment>
<dbReference type="GO" id="GO:0010916">
    <property type="term" value="P:negative regulation of very-low-density lipoprotein particle clearance"/>
    <property type="evidence" value="ECO:0007669"/>
    <property type="project" value="TreeGrafter"/>
</dbReference>
<comment type="subcellular location">
    <subcellularLocation>
        <location evidence="1">Secreted</location>
    </subcellularLocation>
</comment>
<dbReference type="PANTHER" id="PTHR16565:SF2">
    <property type="entry name" value="APOLIPOPROTEIN C-I"/>
    <property type="match status" value="1"/>
</dbReference>
<dbReference type="AlphaFoldDB" id="A0A6P3VQS0"/>
<dbReference type="InterPro" id="IPR043081">
    <property type="entry name" value="ApoC-1_sf"/>
</dbReference>
<dbReference type="GO" id="GO:0032375">
    <property type="term" value="P:negative regulation of cholesterol transport"/>
    <property type="evidence" value="ECO:0007669"/>
    <property type="project" value="TreeGrafter"/>
</dbReference>
<dbReference type="OrthoDB" id="8941712at2759"/>
<dbReference type="GO" id="GO:0050995">
    <property type="term" value="P:negative regulation of lipid catabolic process"/>
    <property type="evidence" value="ECO:0007669"/>
    <property type="project" value="TreeGrafter"/>
</dbReference>
<dbReference type="GO" id="GO:0042157">
    <property type="term" value="P:lipoprotein metabolic process"/>
    <property type="evidence" value="ECO:0007669"/>
    <property type="project" value="InterPro"/>
</dbReference>
<sequence length="91" mass="10205">MKLSVAIAVLMLVLAAHSDAQEAEVAEPTIEQRFADFQQQMQTLTDDLGEKTKAALEKFHTSDIAVKTKSFFAEQFEKIKAKIDETFPKES</sequence>
<evidence type="ECO:0000256" key="3">
    <source>
        <dbReference type="ARBA" id="ARBA00022448"/>
    </source>
</evidence>
<dbReference type="Proteomes" id="UP000515152">
    <property type="component" value="Chromosome 11"/>
</dbReference>
<gene>
    <name evidence="9" type="primary">apoc1</name>
</gene>
<dbReference type="GO" id="GO:0034447">
    <property type="term" value="P:very-low-density lipoprotein particle clearance"/>
    <property type="evidence" value="ECO:0007669"/>
    <property type="project" value="TreeGrafter"/>
</dbReference>
<dbReference type="GO" id="GO:0005504">
    <property type="term" value="F:fatty acid binding"/>
    <property type="evidence" value="ECO:0007669"/>
    <property type="project" value="TreeGrafter"/>
</dbReference>
<accession>A0A6P3VQS0</accession>
<dbReference type="PANTHER" id="PTHR16565">
    <property type="entry name" value="APOLIPOPROTEIN C-I"/>
    <property type="match status" value="1"/>
</dbReference>
<dbReference type="GO" id="GO:0034364">
    <property type="term" value="C:high-density lipoprotein particle"/>
    <property type="evidence" value="ECO:0007669"/>
    <property type="project" value="TreeGrafter"/>
</dbReference>
<evidence type="ECO:0000313" key="9">
    <source>
        <dbReference type="RefSeq" id="XP_012678577.1"/>
    </source>
</evidence>
<dbReference type="CTD" id="341"/>
<keyword evidence="8" id="KW-1185">Reference proteome</keyword>
<proteinExistence type="inferred from homology"/>
<protein>
    <submittedName>
        <fullName evidence="9">Apolipoprotein C-I</fullName>
    </submittedName>
</protein>
<dbReference type="InterPro" id="IPR006781">
    <property type="entry name" value="ApoC-I"/>
</dbReference>
<evidence type="ECO:0000256" key="4">
    <source>
        <dbReference type="ARBA" id="ARBA00022525"/>
    </source>
</evidence>
<keyword evidence="5 7" id="KW-0732">Signal</keyword>
<evidence type="ECO:0000256" key="5">
    <source>
        <dbReference type="ARBA" id="ARBA00022729"/>
    </source>
</evidence>
<dbReference type="GO" id="GO:0006869">
    <property type="term" value="P:lipid transport"/>
    <property type="evidence" value="ECO:0007669"/>
    <property type="project" value="UniProtKB-KW"/>
</dbReference>
<organism evidence="8 9">
    <name type="scientific">Clupea harengus</name>
    <name type="common">Atlantic herring</name>
    <dbReference type="NCBI Taxonomy" id="7950"/>
    <lineage>
        <taxon>Eukaryota</taxon>
        <taxon>Metazoa</taxon>
        <taxon>Chordata</taxon>
        <taxon>Craniata</taxon>
        <taxon>Vertebrata</taxon>
        <taxon>Euteleostomi</taxon>
        <taxon>Actinopterygii</taxon>
        <taxon>Neopterygii</taxon>
        <taxon>Teleostei</taxon>
        <taxon>Clupei</taxon>
        <taxon>Clupeiformes</taxon>
        <taxon>Clupeoidei</taxon>
        <taxon>Clupeidae</taxon>
        <taxon>Clupea</taxon>
    </lineage>
</organism>
<evidence type="ECO:0000256" key="6">
    <source>
        <dbReference type="ARBA" id="ARBA00023055"/>
    </source>
</evidence>
<keyword evidence="6" id="KW-0445">Lipid transport</keyword>
<dbReference type="Pfam" id="PF04691">
    <property type="entry name" value="ApoC-I"/>
    <property type="match status" value="1"/>
</dbReference>